<dbReference type="Proteomes" id="UP001231941">
    <property type="component" value="Unassembled WGS sequence"/>
</dbReference>
<gene>
    <name evidence="3" type="primary">dpsA</name>
    <name evidence="3" type="ORF">Q5Y73_05210</name>
</gene>
<reference evidence="3 4" key="1">
    <citation type="submission" date="2023-08" db="EMBL/GenBank/DDBJ databases">
        <authorList>
            <person name="Park J.-S."/>
        </authorList>
    </citation>
    <scope>NUCLEOTIDE SEQUENCE [LARGE SCALE GENOMIC DNA]</scope>
    <source>
        <strain evidence="3 4">2205SS18-9</strain>
    </source>
</reference>
<comment type="caution">
    <text evidence="3">The sequence shown here is derived from an EMBL/GenBank/DDBJ whole genome shotgun (WGS) entry which is preliminary data.</text>
</comment>
<dbReference type="SUPFAM" id="SSF51735">
    <property type="entry name" value="NAD(P)-binding Rossmann-fold domains"/>
    <property type="match status" value="1"/>
</dbReference>
<dbReference type="RefSeq" id="WP_305990759.1">
    <property type="nucleotide sequence ID" value="NZ_JAVAMP010000001.1"/>
</dbReference>
<proteinExistence type="predicted"/>
<dbReference type="EMBL" id="JAVAMP010000001">
    <property type="protein sequence ID" value="MDP5273494.1"/>
    <property type="molecule type" value="Genomic_DNA"/>
</dbReference>
<dbReference type="NCBIfam" id="TIGR02853">
    <property type="entry name" value="spore_dpaA"/>
    <property type="match status" value="1"/>
</dbReference>
<sequence>MLTGIHVAFLGGDARQLEVIEKFSELDASITLIGFDNLEPKYSGVKHAELNEEVLKTVDVLILHAVVANNTGKIDSIFSSKELQLTESHLKSLPKHAKLYTGFSKPYFRSLCQENRVELIELFERDDVAIYNSIPTAEGAIMMAIENTDITIHGSRCIVLGLGRTGVTLARTLKGIGAQVSVGVRRHEHFARAYEMQLNPFLLRDLCKEVTDIDLLFNTIPTMIVTAEVIAHIPHRAVIIDLASKPGGTDFRFAEKRGVKAMIAPGLPGIVAPKTAGQIIAKSLIQLISEDSSEWGSEHELEK</sequence>
<dbReference type="InterPro" id="IPR036291">
    <property type="entry name" value="NAD(P)-bd_dom_sf"/>
</dbReference>
<keyword evidence="4" id="KW-1185">Reference proteome</keyword>
<accession>A0ABT9IXG7</accession>
<evidence type="ECO:0000259" key="1">
    <source>
        <dbReference type="Pfam" id="PF01262"/>
    </source>
</evidence>
<dbReference type="InterPro" id="IPR014215">
    <property type="entry name" value="Dipicolinic_acid_synth_A"/>
</dbReference>
<evidence type="ECO:0000313" key="3">
    <source>
        <dbReference type="EMBL" id="MDP5273494.1"/>
    </source>
</evidence>
<dbReference type="Pfam" id="PF16924">
    <property type="entry name" value="DpaA_N"/>
    <property type="match status" value="1"/>
</dbReference>
<dbReference type="NCBIfam" id="NF006162">
    <property type="entry name" value="PRK08306.1"/>
    <property type="match status" value="1"/>
</dbReference>
<dbReference type="InterPro" id="IPR031629">
    <property type="entry name" value="DpaA_N"/>
</dbReference>
<dbReference type="InterPro" id="IPR007698">
    <property type="entry name" value="AlaDH/PNT_NAD(H)-bd"/>
</dbReference>
<evidence type="ECO:0000313" key="4">
    <source>
        <dbReference type="Proteomes" id="UP001231941"/>
    </source>
</evidence>
<protein>
    <submittedName>
        <fullName evidence="3">Dipicolinate synthase subunit DpsA</fullName>
    </submittedName>
</protein>
<evidence type="ECO:0000259" key="2">
    <source>
        <dbReference type="Pfam" id="PF16924"/>
    </source>
</evidence>
<dbReference type="Gene3D" id="3.40.50.720">
    <property type="entry name" value="NAD(P)-binding Rossmann-like Domain"/>
    <property type="match status" value="2"/>
</dbReference>
<feature type="domain" description="Dipicolinate synthase subunit A N-terminal" evidence="2">
    <location>
        <begin position="6"/>
        <end position="123"/>
    </location>
</feature>
<organism evidence="3 4">
    <name type="scientific">Chengkuizengella axinellae</name>
    <dbReference type="NCBI Taxonomy" id="3064388"/>
    <lineage>
        <taxon>Bacteria</taxon>
        <taxon>Bacillati</taxon>
        <taxon>Bacillota</taxon>
        <taxon>Bacilli</taxon>
        <taxon>Bacillales</taxon>
        <taxon>Paenibacillaceae</taxon>
        <taxon>Chengkuizengella</taxon>
    </lineage>
</organism>
<name>A0ABT9IXG7_9BACL</name>
<dbReference type="Pfam" id="PF01262">
    <property type="entry name" value="AlaDh_PNT_C"/>
    <property type="match status" value="1"/>
</dbReference>
<feature type="domain" description="Alanine dehydrogenase/pyridine nucleotide transhydrogenase NAD(H)-binding" evidence="1">
    <location>
        <begin position="143"/>
        <end position="290"/>
    </location>
</feature>